<dbReference type="RefSeq" id="WP_011073559.1">
    <property type="nucleotide sequence ID" value="NC_004347.2"/>
</dbReference>
<dbReference type="EMBL" id="AE014299">
    <property type="protein sequence ID" value="AAN56767.2"/>
    <property type="molecule type" value="Genomic_DNA"/>
</dbReference>
<dbReference type="InterPro" id="IPR014942">
    <property type="entry name" value="AbiEii"/>
</dbReference>
<organism evidence="1 2">
    <name type="scientific">Shewanella oneidensis (strain ATCC 700550 / JCM 31522 / CIP 106686 / LMG 19005 / NCIMB 14063 / MR-1)</name>
    <dbReference type="NCBI Taxonomy" id="211586"/>
    <lineage>
        <taxon>Bacteria</taxon>
        <taxon>Pseudomonadati</taxon>
        <taxon>Pseudomonadota</taxon>
        <taxon>Gammaproteobacteria</taxon>
        <taxon>Alteromonadales</taxon>
        <taxon>Shewanellaceae</taxon>
        <taxon>Shewanella</taxon>
    </lineage>
</organism>
<dbReference type="BioCyc" id="SONE211586:G1GMP-3515-MONOMER"/>
<dbReference type="PaxDb" id="211586-SO_3786"/>
<keyword evidence="2" id="KW-1185">Reference proteome</keyword>
<dbReference type="eggNOG" id="COG2253">
    <property type="taxonomic scope" value="Bacteria"/>
</dbReference>
<reference evidence="1 2" key="2">
    <citation type="journal article" date="2005" name="Proteomics">
        <title>Global detection and characterization of hypothetical proteins in Shewanella oneidensis MR-1 using LC-MS based proteomics.</title>
        <authorList>
            <person name="Elias D.A."/>
            <person name="Monroe M.E."/>
            <person name="Marshall M.J."/>
            <person name="Romine M.F."/>
            <person name="Belieav A.S."/>
            <person name="Fredrickson J.K."/>
            <person name="Anderson G.A."/>
            <person name="Smith R.D."/>
            <person name="Lipton M.S."/>
        </authorList>
    </citation>
    <scope>NUCLEOTIDE SEQUENCE [LARGE SCALE GENOMIC DNA]</scope>
    <source>
        <strain evidence="2">ATCC 700550 / JCM 31522 / CIP 106686 / LMG 19005 / NCIMB 14063 / MR-1</strain>
    </source>
</reference>
<gene>
    <name evidence="1" type="ordered locus">SO_3786</name>
</gene>
<sequence>MNPFFLEDDTGRREALLAAQQAHPQQLPAYIIEKDFYVTCILYILYVDIAPKLTARSQIPFVFKGGTSLSKCHKLINRMSEDIDLSFSMDLLGCQEVVREPIRSRKIMRAEATAIDTVARQFVLDELIQPLTKSLKALDSRIEVEIEQNEPLHLGVHYPTVLEEGNAVQRRVLLETGSLSQNNPVGNIDITHILGEYISDFEEQKFSVLALNPERTLVEKMFGVHCNLLNGTPRPKYARHLYDILTLHQRDNTWCKNKQLLLDHVEFCDIHYRTNLEQCNSARIGPLQLCPTSSDMLDHYRTDWETMADMFPNSQLPYTFNSLLEEIRNFETYINTFYYLESHADSGSIDQ</sequence>
<evidence type="ECO:0008006" key="3">
    <source>
        <dbReference type="Google" id="ProtNLM"/>
    </source>
</evidence>
<name>Q8EAV5_SHEON</name>
<accession>Q8EAV5</accession>
<dbReference type="PhylomeDB" id="Q8EAV5"/>
<protein>
    <recommendedName>
        <fullName evidence="3">Nucleotidyl transferase AbiEii/AbiGii toxin family protein</fullName>
    </recommendedName>
</protein>
<proteinExistence type="predicted"/>
<reference evidence="1 2" key="4">
    <citation type="journal article" date="2011" name="BMC Genomics">
        <title>Genome-wide protein localization prediction strategies for gram negative bacteria.</title>
        <authorList>
            <person name="Romine M.F."/>
        </authorList>
    </citation>
    <scope>NUCLEOTIDE SEQUENCE [LARGE SCALE GENOMIC DNA]</scope>
    <source>
        <strain evidence="2">ATCC 700550 / JCM 31522 / CIP 106686 / LMG 19005 / NCIMB 14063 / MR-1</strain>
    </source>
</reference>
<dbReference type="Proteomes" id="UP000008186">
    <property type="component" value="Chromosome"/>
</dbReference>
<evidence type="ECO:0000313" key="1">
    <source>
        <dbReference type="EMBL" id="AAN56767.2"/>
    </source>
</evidence>
<reference evidence="1 2" key="1">
    <citation type="journal article" date="2002" name="Nat. Biotechnol.">
        <title>Genome sequence of the dissimilatory metal ion-reducing bacterium Shewanella oneidensis.</title>
        <authorList>
            <person name="Heidelberg J.F."/>
            <person name="Paulsen I.T."/>
            <person name="Nelson K.E."/>
            <person name="Gaidos E.J."/>
            <person name="Nelson W.C."/>
            <person name="Read T.D."/>
            <person name="Eisen J.A."/>
            <person name="Seshadri R."/>
            <person name="Ward N."/>
            <person name="Methe B."/>
            <person name="Clayton R.A."/>
            <person name="Meyer T."/>
            <person name="Tsapin A."/>
            <person name="Scott J."/>
            <person name="Beanan M."/>
            <person name="Brinkac L."/>
            <person name="Daugherty S."/>
            <person name="DeBoy R.T."/>
            <person name="Dodson R.J."/>
            <person name="Durkin A.S."/>
            <person name="Haft D.H."/>
            <person name="Kolonay J.F."/>
            <person name="Madupu R."/>
            <person name="Peterson J.D."/>
            <person name="Umayam L.A."/>
            <person name="White O."/>
            <person name="Wolf A.M."/>
            <person name="Vamathevan J."/>
            <person name="Weidman J."/>
            <person name="Impraim M."/>
            <person name="Lee K."/>
            <person name="Berry K."/>
            <person name="Lee C."/>
            <person name="Mueller J."/>
            <person name="Khouri H."/>
            <person name="Gill J."/>
            <person name="Utterback T.R."/>
            <person name="McDonald L.A."/>
            <person name="Feldblyum T.V."/>
            <person name="Smith H.O."/>
            <person name="Venter J.C."/>
            <person name="Nealson K.H."/>
            <person name="Fraser C.M."/>
        </authorList>
    </citation>
    <scope>NUCLEOTIDE SEQUENCE [LARGE SCALE GENOMIC DNA]</scope>
    <source>
        <strain evidence="2">ATCC 700550 / JCM 31522 / CIP 106686 / LMG 19005 / NCIMB 14063 / MR-1</strain>
    </source>
</reference>
<dbReference type="HOGENOM" id="CLU_066201_0_1_6"/>
<dbReference type="STRING" id="211586.SO_3786"/>
<dbReference type="KEGG" id="son:SO_3786"/>
<dbReference type="PATRIC" id="fig|211586.12.peg.3669"/>
<dbReference type="Gene3D" id="3.10.450.620">
    <property type="entry name" value="JHP933, nucleotidyltransferase-like core domain"/>
    <property type="match status" value="1"/>
</dbReference>
<dbReference type="Pfam" id="PF08843">
    <property type="entry name" value="AbiEii"/>
    <property type="match status" value="1"/>
</dbReference>
<reference evidence="1 2" key="3">
    <citation type="journal article" date="2008" name="Appl. Environ. Microbiol.">
        <title>Identification of mobile elements and pseudogenes in the Shewanella oneidensis MR-1 genome.</title>
        <authorList>
            <person name="Romine M.F."/>
            <person name="Carlson T.S."/>
            <person name="Norbeck A.D."/>
            <person name="McCue L.A."/>
            <person name="Lipton M.S."/>
        </authorList>
    </citation>
    <scope>NUCLEOTIDE SEQUENCE [LARGE SCALE GENOMIC DNA]</scope>
    <source>
        <strain evidence="2">ATCC 700550 / JCM 31522 / CIP 106686 / LMG 19005 / NCIMB 14063 / MR-1</strain>
    </source>
</reference>
<evidence type="ECO:0000313" key="2">
    <source>
        <dbReference type="Proteomes" id="UP000008186"/>
    </source>
</evidence>
<dbReference type="OrthoDB" id="9780929at2"/>
<dbReference type="AlphaFoldDB" id="Q8EAV5"/>